<dbReference type="EMBL" id="CAJNOK010035078">
    <property type="protein sequence ID" value="CAF1509985.1"/>
    <property type="molecule type" value="Genomic_DNA"/>
</dbReference>
<dbReference type="OrthoDB" id="10527170at2759"/>
<comment type="caution">
    <text evidence="2">The sequence shown here is derived from an EMBL/GenBank/DDBJ whole genome shotgun (WGS) entry which is preliminary data.</text>
</comment>
<evidence type="ECO:0000313" key="3">
    <source>
        <dbReference type="EMBL" id="CAF4297828.1"/>
    </source>
</evidence>
<evidence type="ECO:0000313" key="5">
    <source>
        <dbReference type="Proteomes" id="UP000663829"/>
    </source>
</evidence>
<dbReference type="Proteomes" id="UP000663829">
    <property type="component" value="Unassembled WGS sequence"/>
</dbReference>
<dbReference type="Proteomes" id="UP000682733">
    <property type="component" value="Unassembled WGS sequence"/>
</dbReference>
<name>A0A815W438_9BILA</name>
<dbReference type="EMBL" id="CAJOBA010057144">
    <property type="protein sequence ID" value="CAF4297828.1"/>
    <property type="molecule type" value="Genomic_DNA"/>
</dbReference>
<organism evidence="2 5">
    <name type="scientific">Didymodactylos carnosus</name>
    <dbReference type="NCBI Taxonomy" id="1234261"/>
    <lineage>
        <taxon>Eukaryota</taxon>
        <taxon>Metazoa</taxon>
        <taxon>Spiralia</taxon>
        <taxon>Gnathifera</taxon>
        <taxon>Rotifera</taxon>
        <taxon>Eurotatoria</taxon>
        <taxon>Bdelloidea</taxon>
        <taxon>Philodinida</taxon>
        <taxon>Philodinidae</taxon>
        <taxon>Didymodactylos</taxon>
    </lineage>
</organism>
<keyword evidence="5" id="KW-1185">Reference proteome</keyword>
<evidence type="ECO:0000313" key="2">
    <source>
        <dbReference type="EMBL" id="CAF1538773.1"/>
    </source>
</evidence>
<feature type="non-terminal residue" evidence="2">
    <location>
        <position position="1"/>
    </location>
</feature>
<gene>
    <name evidence="2" type="ORF">GPM918_LOCUS38501</name>
    <name evidence="1" type="ORF">OVA965_LOCUS37329</name>
    <name evidence="4" type="ORF">SRO942_LOCUS39327</name>
    <name evidence="3" type="ORF">TMI583_LOCUS38398</name>
</gene>
<protein>
    <submittedName>
        <fullName evidence="2">Uncharacterized protein</fullName>
    </submittedName>
</protein>
<sequence>WIRSLQPVYRCNPKIYESVLIHGHVMGRSFVRKLKNPEFAAYTTNRHARIRQILNYKGEAMNRQVQELIKPLVELEFIKAKFIKDDGQEQVKSYLISSKTNVFKSFLSDDDIHAIKRKTQEIAQDSIQLCQNQTVIGHHVDAAVGINEYAVNILCPHTG</sequence>
<evidence type="ECO:0000313" key="4">
    <source>
        <dbReference type="EMBL" id="CAF4398895.1"/>
    </source>
</evidence>
<dbReference type="EMBL" id="CAJOBC010091234">
    <property type="protein sequence ID" value="CAF4398895.1"/>
    <property type="molecule type" value="Genomic_DNA"/>
</dbReference>
<dbReference type="Proteomes" id="UP000681722">
    <property type="component" value="Unassembled WGS sequence"/>
</dbReference>
<evidence type="ECO:0000313" key="1">
    <source>
        <dbReference type="EMBL" id="CAF1509985.1"/>
    </source>
</evidence>
<accession>A0A815W438</accession>
<dbReference type="AlphaFoldDB" id="A0A815W438"/>
<dbReference type="Proteomes" id="UP000677228">
    <property type="component" value="Unassembled WGS sequence"/>
</dbReference>
<proteinExistence type="predicted"/>
<reference evidence="2" key="1">
    <citation type="submission" date="2021-02" db="EMBL/GenBank/DDBJ databases">
        <authorList>
            <person name="Nowell W R."/>
        </authorList>
    </citation>
    <scope>NUCLEOTIDE SEQUENCE</scope>
</reference>
<dbReference type="EMBL" id="CAJNOQ010025610">
    <property type="protein sequence ID" value="CAF1538773.1"/>
    <property type="molecule type" value="Genomic_DNA"/>
</dbReference>